<sequence>MRRAAGCSADRWRRARASPRARTYVTRATPPAQPPTNIRGAAGARAVAAGRRSLARVEEYNNGSPPPPPPPAAAPHLPRQKSVSAATLPRASTTPRSDYHLVADLV</sequence>
<proteinExistence type="predicted"/>
<feature type="region of interest" description="Disordered" evidence="1">
    <location>
        <begin position="1"/>
        <end position="43"/>
    </location>
</feature>
<feature type="region of interest" description="Disordered" evidence="1">
    <location>
        <begin position="57"/>
        <end position="106"/>
    </location>
</feature>
<keyword evidence="3" id="KW-1185">Reference proteome</keyword>
<feature type="compositionally biased region" description="Basic and acidic residues" evidence="1">
    <location>
        <begin position="97"/>
        <end position="106"/>
    </location>
</feature>
<evidence type="ECO:0000313" key="2">
    <source>
        <dbReference type="EMBL" id="GBP77597.1"/>
    </source>
</evidence>
<feature type="compositionally biased region" description="Pro residues" evidence="1">
    <location>
        <begin position="64"/>
        <end position="73"/>
    </location>
</feature>
<name>A0A4C1YT43_EUMVA</name>
<feature type="compositionally biased region" description="Polar residues" evidence="1">
    <location>
        <begin position="81"/>
        <end position="96"/>
    </location>
</feature>
<dbReference type="Proteomes" id="UP000299102">
    <property type="component" value="Unassembled WGS sequence"/>
</dbReference>
<accession>A0A4C1YT43</accession>
<reference evidence="2 3" key="1">
    <citation type="journal article" date="2019" name="Commun. Biol.">
        <title>The bagworm genome reveals a unique fibroin gene that provides high tensile strength.</title>
        <authorList>
            <person name="Kono N."/>
            <person name="Nakamura H."/>
            <person name="Ohtoshi R."/>
            <person name="Tomita M."/>
            <person name="Numata K."/>
            <person name="Arakawa K."/>
        </authorList>
    </citation>
    <scope>NUCLEOTIDE SEQUENCE [LARGE SCALE GENOMIC DNA]</scope>
</reference>
<organism evidence="2 3">
    <name type="scientific">Eumeta variegata</name>
    <name type="common">Bagworm moth</name>
    <name type="synonym">Eumeta japonica</name>
    <dbReference type="NCBI Taxonomy" id="151549"/>
    <lineage>
        <taxon>Eukaryota</taxon>
        <taxon>Metazoa</taxon>
        <taxon>Ecdysozoa</taxon>
        <taxon>Arthropoda</taxon>
        <taxon>Hexapoda</taxon>
        <taxon>Insecta</taxon>
        <taxon>Pterygota</taxon>
        <taxon>Neoptera</taxon>
        <taxon>Endopterygota</taxon>
        <taxon>Lepidoptera</taxon>
        <taxon>Glossata</taxon>
        <taxon>Ditrysia</taxon>
        <taxon>Tineoidea</taxon>
        <taxon>Psychidae</taxon>
        <taxon>Oiketicinae</taxon>
        <taxon>Eumeta</taxon>
    </lineage>
</organism>
<protein>
    <submittedName>
        <fullName evidence="2">Uncharacterized protein</fullName>
    </submittedName>
</protein>
<comment type="caution">
    <text evidence="2">The sequence shown here is derived from an EMBL/GenBank/DDBJ whole genome shotgun (WGS) entry which is preliminary data.</text>
</comment>
<dbReference type="AlphaFoldDB" id="A0A4C1YT43"/>
<gene>
    <name evidence="2" type="ORF">EVAR_90233_1</name>
</gene>
<dbReference type="EMBL" id="BGZK01001338">
    <property type="protein sequence ID" value="GBP77597.1"/>
    <property type="molecule type" value="Genomic_DNA"/>
</dbReference>
<evidence type="ECO:0000313" key="3">
    <source>
        <dbReference type="Proteomes" id="UP000299102"/>
    </source>
</evidence>
<evidence type="ECO:0000256" key="1">
    <source>
        <dbReference type="SAM" id="MobiDB-lite"/>
    </source>
</evidence>